<name>A0ABD0NL24_CIRMR</name>
<comment type="similarity">
    <text evidence="4">Belongs to the intermediate filament family.</text>
</comment>
<feature type="coiled-coil region" evidence="5">
    <location>
        <begin position="16"/>
        <end position="50"/>
    </location>
</feature>
<dbReference type="EMBL" id="JAMKFB020000021">
    <property type="protein sequence ID" value="KAL0162665.1"/>
    <property type="molecule type" value="Genomic_DNA"/>
</dbReference>
<evidence type="ECO:0000256" key="3">
    <source>
        <dbReference type="ARBA" id="ARBA00023054"/>
    </source>
</evidence>
<feature type="domain" description="IF rod" evidence="6">
    <location>
        <begin position="1"/>
        <end position="72"/>
    </location>
</feature>
<evidence type="ECO:0000313" key="8">
    <source>
        <dbReference type="Proteomes" id="UP001529510"/>
    </source>
</evidence>
<dbReference type="Gene3D" id="1.20.5.170">
    <property type="match status" value="1"/>
</dbReference>
<evidence type="ECO:0000256" key="4">
    <source>
        <dbReference type="RuleBase" id="RU000685"/>
    </source>
</evidence>
<evidence type="ECO:0000259" key="6">
    <source>
        <dbReference type="PROSITE" id="PS51842"/>
    </source>
</evidence>
<dbReference type="GO" id="GO:0005882">
    <property type="term" value="C:intermediate filament"/>
    <property type="evidence" value="ECO:0007669"/>
    <property type="project" value="UniProtKB-KW"/>
</dbReference>
<dbReference type="InterPro" id="IPR050405">
    <property type="entry name" value="Intermediate_filament"/>
</dbReference>
<evidence type="ECO:0000256" key="2">
    <source>
        <dbReference type="ARBA" id="ARBA00022754"/>
    </source>
</evidence>
<comment type="function">
    <text evidence="1">Vimentins are class-III intermediate filaments found in various non-epithelial cells, especially mesenchymal cells. Vimentin is attached to the nucleus, endoplasmic reticulum, and mitochondria, either laterally or terminally.</text>
</comment>
<dbReference type="PANTHER" id="PTHR45652:SF5">
    <property type="entry name" value="VIMENTIN"/>
    <property type="match status" value="1"/>
</dbReference>
<dbReference type="PROSITE" id="PS51842">
    <property type="entry name" value="IF_ROD_2"/>
    <property type="match status" value="1"/>
</dbReference>
<dbReference type="PANTHER" id="PTHR45652">
    <property type="entry name" value="GLIAL FIBRILLARY ACIDIC PROTEIN"/>
    <property type="match status" value="1"/>
</dbReference>
<accession>A0ABD0NL24</accession>
<gene>
    <name evidence="7" type="ORF">M9458_042061</name>
</gene>
<evidence type="ECO:0000256" key="5">
    <source>
        <dbReference type="SAM" id="Coils"/>
    </source>
</evidence>
<comment type="caution">
    <text evidence="7">The sequence shown here is derived from an EMBL/GenBank/DDBJ whole genome shotgun (WGS) entry which is preliminary data.</text>
</comment>
<dbReference type="PROSITE" id="PS00226">
    <property type="entry name" value="IF_ROD_1"/>
    <property type="match status" value="1"/>
</dbReference>
<keyword evidence="8" id="KW-1185">Reference proteome</keyword>
<dbReference type="Proteomes" id="UP001529510">
    <property type="component" value="Unassembled WGS sequence"/>
</dbReference>
<dbReference type="InterPro" id="IPR018039">
    <property type="entry name" value="IF_conserved"/>
</dbReference>
<keyword evidence="3 5" id="KW-0175">Coiled coil</keyword>
<dbReference type="SUPFAM" id="SSF64593">
    <property type="entry name" value="Intermediate filament protein, coiled coil region"/>
    <property type="match status" value="1"/>
</dbReference>
<dbReference type="InterPro" id="IPR039008">
    <property type="entry name" value="IF_rod_dom"/>
</dbReference>
<dbReference type="Pfam" id="PF00038">
    <property type="entry name" value="Filament"/>
    <property type="match status" value="1"/>
</dbReference>
<organism evidence="7 8">
    <name type="scientific">Cirrhinus mrigala</name>
    <name type="common">Mrigala</name>
    <dbReference type="NCBI Taxonomy" id="683832"/>
    <lineage>
        <taxon>Eukaryota</taxon>
        <taxon>Metazoa</taxon>
        <taxon>Chordata</taxon>
        <taxon>Craniata</taxon>
        <taxon>Vertebrata</taxon>
        <taxon>Euteleostomi</taxon>
        <taxon>Actinopterygii</taxon>
        <taxon>Neopterygii</taxon>
        <taxon>Teleostei</taxon>
        <taxon>Ostariophysi</taxon>
        <taxon>Cypriniformes</taxon>
        <taxon>Cyprinidae</taxon>
        <taxon>Labeoninae</taxon>
        <taxon>Labeonini</taxon>
        <taxon>Cirrhinus</taxon>
    </lineage>
</organism>
<reference evidence="7 8" key="1">
    <citation type="submission" date="2024-05" db="EMBL/GenBank/DDBJ databases">
        <title>Genome sequencing and assembly of Indian major carp, Cirrhinus mrigala (Hamilton, 1822).</title>
        <authorList>
            <person name="Mohindra V."/>
            <person name="Chowdhury L.M."/>
            <person name="Lal K."/>
            <person name="Jena J.K."/>
        </authorList>
    </citation>
    <scope>NUCLEOTIDE SEQUENCE [LARGE SCALE GENOMIC DNA]</scope>
    <source>
        <strain evidence="7">CM1030</strain>
        <tissue evidence="7">Blood</tissue>
    </source>
</reference>
<dbReference type="AlphaFoldDB" id="A0ABD0NL24"/>
<keyword evidence="2 4" id="KW-0403">Intermediate filament</keyword>
<evidence type="ECO:0000313" key="7">
    <source>
        <dbReference type="EMBL" id="KAL0162665.1"/>
    </source>
</evidence>
<evidence type="ECO:0000256" key="1">
    <source>
        <dbReference type="ARBA" id="ARBA00002825"/>
    </source>
</evidence>
<sequence>MESQVDEAEIHSSSHTETYQDQVLTLKSQLDDLRKQITHYGQEYQELLASKMSLDVEITAYKKLLDSEENRLKSGGGVTVHMSKTVEEVWVEVQAWEEVDLGWAEDWEVVLGVSDWDTVEDWASEEVQEAPSVEGAVTCPPA</sequence>
<proteinExistence type="inferred from homology"/>
<protein>
    <recommendedName>
        <fullName evidence="6">IF rod domain-containing protein</fullName>
    </recommendedName>
</protein>